<evidence type="ECO:0000313" key="3">
    <source>
        <dbReference type="Proteomes" id="UP000323506"/>
    </source>
</evidence>
<dbReference type="EMBL" id="CM017694">
    <property type="protein sequence ID" value="TYH10283.1"/>
    <property type="molecule type" value="Genomic_DNA"/>
</dbReference>
<dbReference type="AlphaFoldDB" id="A0A5D2FXU3"/>
<name>A0A5D2FXU3_GOSDA</name>
<protein>
    <recommendedName>
        <fullName evidence="1">Factor of DNA methylation 1-5/IDN2 domain-containing protein</fullName>
    </recommendedName>
</protein>
<accession>A0A5D2FXU3</accession>
<proteinExistence type="predicted"/>
<dbReference type="Proteomes" id="UP000323506">
    <property type="component" value="Chromosome A07"/>
</dbReference>
<evidence type="ECO:0000259" key="1">
    <source>
        <dbReference type="Pfam" id="PF03469"/>
    </source>
</evidence>
<reference evidence="2 3" key="1">
    <citation type="submission" date="2019-06" db="EMBL/GenBank/DDBJ databases">
        <title>WGS assembly of Gossypium darwinii.</title>
        <authorList>
            <person name="Chen Z.J."/>
            <person name="Sreedasyam A."/>
            <person name="Ando A."/>
            <person name="Song Q."/>
            <person name="De L."/>
            <person name="Hulse-Kemp A."/>
            <person name="Ding M."/>
            <person name="Ye W."/>
            <person name="Kirkbride R."/>
            <person name="Jenkins J."/>
            <person name="Plott C."/>
            <person name="Lovell J."/>
            <person name="Lin Y.-M."/>
            <person name="Vaughn R."/>
            <person name="Liu B."/>
            <person name="Li W."/>
            <person name="Simpson S."/>
            <person name="Scheffler B."/>
            <person name="Saski C."/>
            <person name="Grover C."/>
            <person name="Hu G."/>
            <person name="Conover J."/>
            <person name="Carlson J."/>
            <person name="Shu S."/>
            <person name="Boston L."/>
            <person name="Williams M."/>
            <person name="Peterson D."/>
            <person name="Mcgee K."/>
            <person name="Jones D."/>
            <person name="Wendel J."/>
            <person name="Stelly D."/>
            <person name="Grimwood J."/>
            <person name="Schmutz J."/>
        </authorList>
    </citation>
    <scope>NUCLEOTIDE SEQUENCE [LARGE SCALE GENOMIC DNA]</scope>
    <source>
        <strain evidence="2">1808015.09</strain>
    </source>
</reference>
<keyword evidence="3" id="KW-1185">Reference proteome</keyword>
<dbReference type="Pfam" id="PF03469">
    <property type="entry name" value="XH"/>
    <property type="match status" value="1"/>
</dbReference>
<gene>
    <name evidence="2" type="ORF">ES288_A07G166200v1</name>
</gene>
<sequence>MLIMAGESEESRLTSNFQEKLTNLKLGWGEEIYYAVVTTLKELFCSNLL</sequence>
<dbReference type="InterPro" id="IPR005379">
    <property type="entry name" value="FDM1-5/IDN2_XH"/>
</dbReference>
<organism evidence="2 3">
    <name type="scientific">Gossypium darwinii</name>
    <name type="common">Darwin's cotton</name>
    <name type="synonym">Gossypium barbadense var. darwinii</name>
    <dbReference type="NCBI Taxonomy" id="34276"/>
    <lineage>
        <taxon>Eukaryota</taxon>
        <taxon>Viridiplantae</taxon>
        <taxon>Streptophyta</taxon>
        <taxon>Embryophyta</taxon>
        <taxon>Tracheophyta</taxon>
        <taxon>Spermatophyta</taxon>
        <taxon>Magnoliopsida</taxon>
        <taxon>eudicotyledons</taxon>
        <taxon>Gunneridae</taxon>
        <taxon>Pentapetalae</taxon>
        <taxon>rosids</taxon>
        <taxon>malvids</taxon>
        <taxon>Malvales</taxon>
        <taxon>Malvaceae</taxon>
        <taxon>Malvoideae</taxon>
        <taxon>Gossypium</taxon>
    </lineage>
</organism>
<evidence type="ECO:0000313" key="2">
    <source>
        <dbReference type="EMBL" id="TYH10283.1"/>
    </source>
</evidence>
<feature type="domain" description="Factor of DNA methylation 1-5/IDN2" evidence="1">
    <location>
        <begin position="8"/>
        <end position="43"/>
    </location>
</feature>